<feature type="transmembrane region" description="Helical" evidence="5">
    <location>
        <begin position="238"/>
        <end position="259"/>
    </location>
</feature>
<dbReference type="PANTHER" id="PTHR22773">
    <property type="entry name" value="NADH DEHYDROGENASE"/>
    <property type="match status" value="1"/>
</dbReference>
<keyword evidence="8" id="KW-0560">Oxidoreductase</keyword>
<evidence type="ECO:0000256" key="5">
    <source>
        <dbReference type="HAMAP-Rule" id="MF_00445"/>
    </source>
</evidence>
<feature type="transmembrane region" description="Helical" evidence="5">
    <location>
        <begin position="35"/>
        <end position="55"/>
    </location>
</feature>
<keyword evidence="5" id="KW-0830">Ubiquinone</keyword>
<name>A0ABY7HQD5_9GAMM</name>
<keyword evidence="9" id="KW-1185">Reference proteome</keyword>
<feature type="transmembrane region" description="Helical" evidence="5">
    <location>
        <begin position="297"/>
        <end position="316"/>
    </location>
</feature>
<comment type="subcellular location">
    <subcellularLocation>
        <location evidence="5">Cell membrane</location>
        <topology evidence="5">Multi-pass membrane protein</topology>
    </subcellularLocation>
    <subcellularLocation>
        <location evidence="1">Endomembrane system</location>
        <topology evidence="1">Multi-pass membrane protein</topology>
    </subcellularLocation>
    <subcellularLocation>
        <location evidence="6">Membrane</location>
        <topology evidence="6">Multi-pass membrane protein</topology>
    </subcellularLocation>
</comment>
<evidence type="ECO:0000259" key="7">
    <source>
        <dbReference type="Pfam" id="PF00361"/>
    </source>
</evidence>
<proteinExistence type="inferred from homology"/>
<keyword evidence="2 5" id="KW-0812">Transmembrane</keyword>
<feature type="transmembrane region" description="Helical" evidence="5">
    <location>
        <begin position="159"/>
        <end position="181"/>
    </location>
</feature>
<feature type="transmembrane region" description="Helical" evidence="5">
    <location>
        <begin position="75"/>
        <end position="93"/>
    </location>
</feature>
<evidence type="ECO:0000256" key="4">
    <source>
        <dbReference type="ARBA" id="ARBA00023136"/>
    </source>
</evidence>
<feature type="transmembrane region" description="Helical" evidence="5">
    <location>
        <begin position="129"/>
        <end position="147"/>
    </location>
</feature>
<keyword evidence="5" id="KW-0813">Transport</keyword>
<keyword evidence="5" id="KW-0874">Quinone</keyword>
<comment type="subunit">
    <text evidence="5">NDH-1 is composed of 13 different subunits. Subunits NuoA, H, J, K, L, M, N constitute the membrane sector of the complex.</text>
</comment>
<evidence type="ECO:0000256" key="2">
    <source>
        <dbReference type="ARBA" id="ARBA00022692"/>
    </source>
</evidence>
<feature type="transmembrane region" description="Helical" evidence="5">
    <location>
        <begin position="105"/>
        <end position="122"/>
    </location>
</feature>
<feature type="transmembrane region" description="Helical" evidence="5">
    <location>
        <begin position="371"/>
        <end position="393"/>
    </location>
</feature>
<keyword evidence="5" id="KW-0520">NAD</keyword>
<dbReference type="Proteomes" id="UP001164712">
    <property type="component" value="Chromosome"/>
</dbReference>
<evidence type="ECO:0000256" key="6">
    <source>
        <dbReference type="RuleBase" id="RU000320"/>
    </source>
</evidence>
<feature type="transmembrane region" description="Helical" evidence="5">
    <location>
        <begin position="271"/>
        <end position="291"/>
    </location>
</feature>
<gene>
    <name evidence="5 8" type="primary">nuoN</name>
    <name evidence="8" type="ORF">O1V66_02210</name>
</gene>
<sequence length="485" mass="52355">MTFTPQNLIALLPLLIVGLTVVVVMLSIAWRRDHFVNATLTVIGLNLALLSVYFVAQVGPQDVTPLLRIDGYSMFYIGLVLLASLATSTFAYPWLEGYPDNREEFYLLVLIAAMGGILLACANHLASMFLGIELISLPLFGLIGYAYRQKRSLEASIKYMLLSAAASSFLLFGMALLYAQSGDLSFMALGKNLSDAVMHEPLLLAGLGLMIVGLGFKLSLVPFHLWTPDVYQGAPAPVSTFLATASKIAIFAVVMRLFLYAPVANSEAIRVVLGIIAFCSILVGNLMAISQSNIKRLLGYSSIAHLGYLLVALIAVQTHQLSMETVGVYLAGYLFSSLGAFGVVSLMSSPYSGPDAESLFSYRGLFWHKPILSAVMTVMMLSLAGIPMTLGFIGKFYVIATGVTAHLWWLTGAVVVGSAIGLYYYLRVTVSLFLNAPERLVRDTPTNWAFTAGGVVVLISAILVLILGIYPQPLISLVQLAQPLL</sequence>
<dbReference type="NCBIfam" id="NF004439">
    <property type="entry name" value="PRK05777.1-1"/>
    <property type="match status" value="1"/>
</dbReference>
<feature type="transmembrane region" description="Helical" evidence="5">
    <location>
        <begin position="405"/>
        <end position="426"/>
    </location>
</feature>
<feature type="transmembrane region" description="Helical" evidence="5">
    <location>
        <begin position="202"/>
        <end position="226"/>
    </location>
</feature>
<comment type="similarity">
    <text evidence="5">Belongs to the complex I subunit 2 family.</text>
</comment>
<feature type="transmembrane region" description="Helical" evidence="5">
    <location>
        <begin position="7"/>
        <end position="29"/>
    </location>
</feature>
<keyword evidence="5" id="KW-1278">Translocase</keyword>
<organism evidence="8 9">
    <name type="scientific">Rouxiella chamberiensis</name>
    <dbReference type="NCBI Taxonomy" id="1513468"/>
    <lineage>
        <taxon>Bacteria</taxon>
        <taxon>Pseudomonadati</taxon>
        <taxon>Pseudomonadota</taxon>
        <taxon>Gammaproteobacteria</taxon>
        <taxon>Enterobacterales</taxon>
        <taxon>Yersiniaceae</taxon>
        <taxon>Rouxiella</taxon>
    </lineage>
</organism>
<protein>
    <recommendedName>
        <fullName evidence="5">NADH-quinone oxidoreductase subunit N</fullName>
        <ecNumber evidence="5">7.1.1.-</ecNumber>
    </recommendedName>
    <alternativeName>
        <fullName evidence="5">NADH dehydrogenase I subunit N</fullName>
    </alternativeName>
    <alternativeName>
        <fullName evidence="5">NDH-1 subunit N</fullName>
    </alternativeName>
</protein>
<dbReference type="InterPro" id="IPR010096">
    <property type="entry name" value="NADH-Q_OxRdtase_suN/2"/>
</dbReference>
<keyword evidence="3 5" id="KW-1133">Transmembrane helix</keyword>
<feature type="domain" description="NADH:quinone oxidoreductase/Mrp antiporter transmembrane" evidence="7">
    <location>
        <begin position="122"/>
        <end position="420"/>
    </location>
</feature>
<comment type="catalytic activity">
    <reaction evidence="5">
        <text>a quinone + NADH + 5 H(+)(in) = a quinol + NAD(+) + 4 H(+)(out)</text>
        <dbReference type="Rhea" id="RHEA:57888"/>
        <dbReference type="ChEBI" id="CHEBI:15378"/>
        <dbReference type="ChEBI" id="CHEBI:24646"/>
        <dbReference type="ChEBI" id="CHEBI:57540"/>
        <dbReference type="ChEBI" id="CHEBI:57945"/>
        <dbReference type="ChEBI" id="CHEBI:132124"/>
    </reaction>
</comment>
<keyword evidence="4 5" id="KW-0472">Membrane</keyword>
<dbReference type="Pfam" id="PF00361">
    <property type="entry name" value="Proton_antipo_M"/>
    <property type="match status" value="1"/>
</dbReference>
<evidence type="ECO:0000313" key="8">
    <source>
        <dbReference type="EMBL" id="WAT01604.1"/>
    </source>
</evidence>
<dbReference type="InterPro" id="IPR001750">
    <property type="entry name" value="ND/Mrp_TM"/>
</dbReference>
<evidence type="ECO:0000256" key="3">
    <source>
        <dbReference type="ARBA" id="ARBA00022989"/>
    </source>
</evidence>
<dbReference type="EMBL" id="CP114058">
    <property type="protein sequence ID" value="WAT01604.1"/>
    <property type="molecule type" value="Genomic_DNA"/>
</dbReference>
<reference evidence="8" key="1">
    <citation type="submission" date="2022-12" db="EMBL/GenBank/DDBJ databases">
        <title>Complete genome sequence of an Australian strain of Rouxiella badensis DAR84756 and resolution of the R. badensis DSM100043 and R. chamberiensis DSM28324 genomes.</title>
        <authorList>
            <person name="Paul S."/>
            <person name="Anderson P.J."/>
            <person name="Maynard G."/>
            <person name="Dyall-Smith M."/>
            <person name="Kudinha T."/>
        </authorList>
    </citation>
    <scope>NUCLEOTIDE SEQUENCE</scope>
    <source>
        <strain evidence="8">DSM 28324</strain>
    </source>
</reference>
<evidence type="ECO:0000313" key="9">
    <source>
        <dbReference type="Proteomes" id="UP001164712"/>
    </source>
</evidence>
<feature type="transmembrane region" description="Helical" evidence="5">
    <location>
        <begin position="328"/>
        <end position="351"/>
    </location>
</feature>
<keyword evidence="5" id="KW-1003">Cell membrane</keyword>
<dbReference type="EC" id="7.1.1.-" evidence="5"/>
<dbReference type="GO" id="GO:0050136">
    <property type="term" value="F:NADH dehydrogenase (quinone) (non-electrogenic) activity"/>
    <property type="evidence" value="ECO:0007669"/>
    <property type="project" value="UniProtKB-EC"/>
</dbReference>
<dbReference type="HAMAP" id="MF_00445">
    <property type="entry name" value="NDH1_NuoN_1"/>
    <property type="match status" value="1"/>
</dbReference>
<evidence type="ECO:0000256" key="1">
    <source>
        <dbReference type="ARBA" id="ARBA00004127"/>
    </source>
</evidence>
<dbReference type="RefSeq" id="WP_045047365.1">
    <property type="nucleotide sequence ID" value="NZ_CP114058.1"/>
</dbReference>
<comment type="function">
    <text evidence="5">NDH-1 shuttles electrons from NADH, via FMN and iron-sulfur (Fe-S) centers, to quinones in the respiratory chain. The immediate electron acceptor for the enzyme in this species is believed to be ubiquinone. Couples the redox reaction to proton translocation (for every two electrons transferred, four hydrogen ions are translocated across the cytoplasmic membrane), and thus conserves the redox energy in a proton gradient.</text>
</comment>
<dbReference type="NCBIfam" id="TIGR01770">
    <property type="entry name" value="NDH_I_N"/>
    <property type="match status" value="1"/>
</dbReference>
<accession>A0ABY7HQD5</accession>
<feature type="transmembrane region" description="Helical" evidence="5">
    <location>
        <begin position="446"/>
        <end position="470"/>
    </location>
</feature>